<dbReference type="AlphaFoldDB" id="A0A1M5VQ29"/>
<organism evidence="1 2">
    <name type="scientific">Desulfofustis glycolicus DSM 9705</name>
    <dbReference type="NCBI Taxonomy" id="1121409"/>
    <lineage>
        <taxon>Bacteria</taxon>
        <taxon>Pseudomonadati</taxon>
        <taxon>Thermodesulfobacteriota</taxon>
        <taxon>Desulfobulbia</taxon>
        <taxon>Desulfobulbales</taxon>
        <taxon>Desulfocapsaceae</taxon>
        <taxon>Desulfofustis</taxon>
    </lineage>
</organism>
<protein>
    <submittedName>
        <fullName evidence="1">Uncharacterized protein</fullName>
    </submittedName>
</protein>
<dbReference type="STRING" id="1121409.SAMN02745124_01788"/>
<proteinExistence type="predicted"/>
<dbReference type="RefSeq" id="WP_073375315.1">
    <property type="nucleotide sequence ID" value="NZ_FQXS01000009.1"/>
</dbReference>
<dbReference type="Proteomes" id="UP000184139">
    <property type="component" value="Unassembled WGS sequence"/>
</dbReference>
<evidence type="ECO:0000313" key="1">
    <source>
        <dbReference type="EMBL" id="SHH77094.1"/>
    </source>
</evidence>
<gene>
    <name evidence="1" type="ORF">SAMN02745124_01788</name>
</gene>
<evidence type="ECO:0000313" key="2">
    <source>
        <dbReference type="Proteomes" id="UP000184139"/>
    </source>
</evidence>
<sequence>MVGDRGMIKSVQIEELKEAGFCYITAITQPQIRAQLKSGAFQLGLFGSELCEVGLTGVRYILRCNPIRAAEVAA</sequence>
<accession>A0A1M5VQ29</accession>
<name>A0A1M5VQ29_9BACT</name>
<keyword evidence="2" id="KW-1185">Reference proteome</keyword>
<reference evidence="1 2" key="1">
    <citation type="submission" date="2016-11" db="EMBL/GenBank/DDBJ databases">
        <authorList>
            <person name="Jaros S."/>
            <person name="Januszkiewicz K."/>
            <person name="Wedrychowicz H."/>
        </authorList>
    </citation>
    <scope>NUCLEOTIDE SEQUENCE [LARGE SCALE GENOMIC DNA]</scope>
    <source>
        <strain evidence="1 2">DSM 9705</strain>
    </source>
</reference>
<dbReference type="EMBL" id="FQXS01000009">
    <property type="protein sequence ID" value="SHH77094.1"/>
    <property type="molecule type" value="Genomic_DNA"/>
</dbReference>